<reference evidence="1 2" key="1">
    <citation type="submission" date="2009-04" db="EMBL/GenBank/DDBJ databases">
        <authorList>
            <person name="Reysenbach A.-L."/>
            <person name="Heidelberg J.F."/>
            <person name="Nelson W.C."/>
        </authorList>
    </citation>
    <scope>NUCLEOTIDE SEQUENCE [LARGE SCALE GENOMIC DNA]</scope>
    <source>
        <strain evidence="1 2">SS-5</strain>
    </source>
</reference>
<name>C4FKR3_9AQUI</name>
<gene>
    <name evidence="1" type="ORF">SULYE_1163</name>
</gene>
<comment type="caution">
    <text evidence="1">The sequence shown here is derived from an EMBL/GenBank/DDBJ whole genome shotgun (WGS) entry which is preliminary data.</text>
</comment>
<proteinExistence type="predicted"/>
<accession>C4FKR3</accession>
<organism evidence="1 2">
    <name type="scientific">Sulfurihydrogenibium yellowstonense SS-5</name>
    <dbReference type="NCBI Taxonomy" id="432331"/>
    <lineage>
        <taxon>Bacteria</taxon>
        <taxon>Pseudomonadati</taxon>
        <taxon>Aquificota</taxon>
        <taxon>Aquificia</taxon>
        <taxon>Aquificales</taxon>
        <taxon>Hydrogenothermaceae</taxon>
        <taxon>Sulfurihydrogenibium</taxon>
    </lineage>
</organism>
<keyword evidence="2" id="KW-1185">Reference proteome</keyword>
<sequence length="49" mass="5430">MSMTERLLFWIAIIVLIVATFGVKGKVDNLEKQLSQVSQQQPANGGNQQ</sequence>
<dbReference type="RefSeq" id="WP_007547309.1">
    <property type="nucleotide sequence ID" value="NZ_ABZS01000111.1"/>
</dbReference>
<protein>
    <submittedName>
        <fullName evidence="1">Uncharacterized protein</fullName>
    </submittedName>
</protein>
<dbReference type="EMBL" id="ABZS01000111">
    <property type="protein sequence ID" value="EEP60338.1"/>
    <property type="molecule type" value="Genomic_DNA"/>
</dbReference>
<dbReference type="Proteomes" id="UP000005540">
    <property type="component" value="Unassembled WGS sequence"/>
</dbReference>
<evidence type="ECO:0000313" key="1">
    <source>
        <dbReference type="EMBL" id="EEP60338.1"/>
    </source>
</evidence>
<evidence type="ECO:0000313" key="2">
    <source>
        <dbReference type="Proteomes" id="UP000005540"/>
    </source>
</evidence>
<dbReference type="AlphaFoldDB" id="C4FKR3"/>